<dbReference type="RefSeq" id="YP_007501037.1">
    <property type="nucleotide sequence ID" value="NC_020415.1"/>
</dbReference>
<evidence type="ECO:0000313" key="6">
    <source>
        <dbReference type="Proteomes" id="UP000203089"/>
    </source>
</evidence>
<evidence type="ECO:0000313" key="5">
    <source>
        <dbReference type="EMBL" id="AGF70699.1"/>
    </source>
</evidence>
<dbReference type="Proteomes" id="UP000203089">
    <property type="component" value="Segment"/>
</dbReference>
<name>M1NMG2_9TOMB</name>
<evidence type="ECO:0000256" key="1">
    <source>
        <dbReference type="ARBA" id="ARBA00022448"/>
    </source>
</evidence>
<sequence>MDNQPPSRDLSVDRTQKRGKRKNNLDVAHSGVAKSASASLVGASFVTVAETASFVVTLNFEVDLRLAPPNLLVAIVLCIFFSSVLSNGNSVSYYYQANSTSDKFITVSVGNGSSG</sequence>
<keyword evidence="2" id="KW-0916">Viral movement protein</keyword>
<feature type="transmembrane region" description="Helical" evidence="4">
    <location>
        <begin position="71"/>
        <end position="95"/>
    </location>
</feature>
<reference evidence="5 6" key="1">
    <citation type="journal article" date="2013" name="Arch. Virol.">
        <title>Complete nucleotide sequence of Rosa rugosa leaf distortion virus, a new member of the family Tombusviridae.</title>
        <authorList>
            <person name="Mollov D."/>
            <person name="Lockhart B."/>
            <person name="Zlesak D.C."/>
        </authorList>
    </citation>
    <scope>NUCLEOTIDE SEQUENCE [LARGE SCALE GENOMIC DNA]</scope>
    <source>
        <strain evidence="5">MN-3</strain>
    </source>
</reference>
<evidence type="ECO:0000256" key="3">
    <source>
        <dbReference type="SAM" id="MobiDB-lite"/>
    </source>
</evidence>
<keyword evidence="4" id="KW-0472">Membrane</keyword>
<accession>M1NMG2</accession>
<keyword evidence="4" id="KW-0812">Transmembrane</keyword>
<dbReference type="GeneID" id="14675232"/>
<feature type="region of interest" description="Disordered" evidence="3">
    <location>
        <begin position="1"/>
        <end position="25"/>
    </location>
</feature>
<organism evidence="5 6">
    <name type="scientific">Rosa rugosa leaf distortion virus</name>
    <dbReference type="NCBI Taxonomy" id="535898"/>
    <lineage>
        <taxon>Viruses</taxon>
        <taxon>Riboviria</taxon>
        <taxon>Orthornavirae</taxon>
        <taxon>Kitrinoviricota</taxon>
        <taxon>Tolucaviricetes</taxon>
        <taxon>Tolivirales</taxon>
        <taxon>Tombusviridae</taxon>
        <taxon>Procedovirinae</taxon>
        <taxon>Pelarspovirus</taxon>
        <taxon>Pelarspovirus rosae</taxon>
    </lineage>
</organism>
<proteinExistence type="predicted"/>
<protein>
    <submittedName>
        <fullName evidence="5">p12</fullName>
    </submittedName>
</protein>
<keyword evidence="1" id="KW-0813">Transport</keyword>
<keyword evidence="4" id="KW-1133">Transmembrane helix</keyword>
<dbReference type="GO" id="GO:0046740">
    <property type="term" value="P:transport of virus in host, cell to cell"/>
    <property type="evidence" value="ECO:0007669"/>
    <property type="project" value="UniProtKB-KW"/>
</dbReference>
<dbReference type="Pfam" id="PF05318">
    <property type="entry name" value="Tombus_movement"/>
    <property type="match status" value="1"/>
</dbReference>
<keyword evidence="6" id="KW-1185">Reference proteome</keyword>
<dbReference type="InterPro" id="IPR007982">
    <property type="entry name" value="Tombusvirus_movement"/>
</dbReference>
<dbReference type="OrthoDB" id="28562at10239"/>
<dbReference type="EMBL" id="KC166238">
    <property type="protein sequence ID" value="AGF70699.1"/>
    <property type="molecule type" value="Genomic_RNA"/>
</dbReference>
<evidence type="ECO:0000256" key="4">
    <source>
        <dbReference type="SAM" id="Phobius"/>
    </source>
</evidence>
<dbReference type="KEGG" id="vg:14675232"/>
<evidence type="ECO:0000256" key="2">
    <source>
        <dbReference type="ARBA" id="ARBA00023031"/>
    </source>
</evidence>